<keyword evidence="5 10" id="KW-0297">G-protein coupled receptor</keyword>
<dbReference type="InterPro" id="IPR000276">
    <property type="entry name" value="GPCR_Rhodpsn"/>
</dbReference>
<dbReference type="GO" id="GO:0045202">
    <property type="term" value="C:synapse"/>
    <property type="evidence" value="ECO:0007669"/>
    <property type="project" value="GOC"/>
</dbReference>
<dbReference type="PRINTS" id="PR00237">
    <property type="entry name" value="GPCRRHODOPSN"/>
</dbReference>
<keyword evidence="7" id="KW-1015">Disulfide bond</keyword>
<evidence type="ECO:0000256" key="5">
    <source>
        <dbReference type="ARBA" id="ARBA00023040"/>
    </source>
</evidence>
<keyword evidence="6 12" id="KW-0472">Membrane</keyword>
<dbReference type="PANTHER" id="PTHR24248">
    <property type="entry name" value="ADRENERGIC RECEPTOR-RELATED G-PROTEIN COUPLED RECEPTOR"/>
    <property type="match status" value="1"/>
</dbReference>
<feature type="transmembrane region" description="Helical" evidence="12">
    <location>
        <begin position="228"/>
        <end position="250"/>
    </location>
</feature>
<evidence type="ECO:0000259" key="13">
    <source>
        <dbReference type="PROSITE" id="PS50262"/>
    </source>
</evidence>
<feature type="domain" description="G-protein coupled receptors family 1 profile" evidence="13">
    <location>
        <begin position="88"/>
        <end position="261"/>
    </location>
</feature>
<reference evidence="14" key="1">
    <citation type="submission" date="2024-06" db="EMBL/GenBank/DDBJ databases">
        <authorList>
            <person name="Liu X."/>
            <person name="Lenzi L."/>
            <person name="Haldenby T S."/>
            <person name="Uol C."/>
        </authorList>
    </citation>
    <scope>NUCLEOTIDE SEQUENCE</scope>
</reference>
<keyword evidence="8 10" id="KW-0675">Receptor</keyword>
<dbReference type="Gene3D" id="1.20.1070.10">
    <property type="entry name" value="Rhodopsin 7-helix transmembrane proteins"/>
    <property type="match status" value="1"/>
</dbReference>
<dbReference type="GO" id="GO:0004930">
    <property type="term" value="F:G protein-coupled receptor activity"/>
    <property type="evidence" value="ECO:0007669"/>
    <property type="project" value="UniProtKB-KW"/>
</dbReference>
<evidence type="ECO:0000256" key="7">
    <source>
        <dbReference type="ARBA" id="ARBA00023157"/>
    </source>
</evidence>
<evidence type="ECO:0000256" key="2">
    <source>
        <dbReference type="ARBA" id="ARBA00022475"/>
    </source>
</evidence>
<evidence type="ECO:0000256" key="1">
    <source>
        <dbReference type="ARBA" id="ARBA00004651"/>
    </source>
</evidence>
<dbReference type="Proteomes" id="UP001497525">
    <property type="component" value="Unassembled WGS sequence"/>
</dbReference>
<evidence type="ECO:0000256" key="8">
    <source>
        <dbReference type="ARBA" id="ARBA00023170"/>
    </source>
</evidence>
<dbReference type="PROSITE" id="PS50262">
    <property type="entry name" value="G_PROTEIN_RECEP_F1_2"/>
    <property type="match status" value="1"/>
</dbReference>
<name>A0AAV2TKR2_CALDB</name>
<dbReference type="PROSITE" id="PS00237">
    <property type="entry name" value="G_PROTEIN_RECEP_F1_1"/>
    <property type="match status" value="1"/>
</dbReference>
<gene>
    <name evidence="14" type="ORF">CDAUBV1_LOCUS11845</name>
</gene>
<evidence type="ECO:0000256" key="4">
    <source>
        <dbReference type="ARBA" id="ARBA00022989"/>
    </source>
</evidence>
<evidence type="ECO:0000313" key="14">
    <source>
        <dbReference type="EMBL" id="CAL5137544.1"/>
    </source>
</evidence>
<feature type="region of interest" description="Disordered" evidence="11">
    <location>
        <begin position="319"/>
        <end position="343"/>
    </location>
</feature>
<keyword evidence="4 12" id="KW-1133">Transmembrane helix</keyword>
<dbReference type="GO" id="GO:0005886">
    <property type="term" value="C:plasma membrane"/>
    <property type="evidence" value="ECO:0007669"/>
    <property type="project" value="UniProtKB-SubCell"/>
</dbReference>
<evidence type="ECO:0000256" key="6">
    <source>
        <dbReference type="ARBA" id="ARBA00023136"/>
    </source>
</evidence>
<keyword evidence="9 10" id="KW-0807">Transducer</keyword>
<dbReference type="Pfam" id="PF00001">
    <property type="entry name" value="7tm_1"/>
    <property type="match status" value="1"/>
</dbReference>
<evidence type="ECO:0000256" key="9">
    <source>
        <dbReference type="ARBA" id="ARBA00023224"/>
    </source>
</evidence>
<proteinExistence type="inferred from homology"/>
<comment type="caution">
    <text evidence="14">The sequence shown here is derived from an EMBL/GenBank/DDBJ whole genome shotgun (WGS) entry which is preliminary data.</text>
</comment>
<dbReference type="SUPFAM" id="SSF81321">
    <property type="entry name" value="Family A G protein-coupled receptor-like"/>
    <property type="match status" value="1"/>
</dbReference>
<dbReference type="EMBL" id="CAXLJL010000401">
    <property type="protein sequence ID" value="CAL5137544.1"/>
    <property type="molecule type" value="Genomic_DNA"/>
</dbReference>
<sequence>MPLGGTSIRIERIDEAEWPAVLPDFFTKGASFPLTAQEAERLHAESIRFIPFTDEFGTVGEKLITNDQPTMQYWAMILVIFPVLTVFGNILVVMSVLRESNLHTATNYFIVSLAGADIGLAIFVMPLSFWVEANFGRWWYGAILCDFFVMMDVMLCTASILNLAAISFDRYIAVTRPVIYSRHSNNFRVGVTIAAAWIFSLIIALPIACGLNNLEERQPDVCVSGHPIYIITSSIGSFYIPCAIMTILYYRVFRAIRKRRKPEKPPSGNDLRCLQGRRTSSQGSPSVYPILNNNAKDQDATASSPFADGSSCLEQARIASSPECDENSSVLGEEGKTGRNGTDVKVSERAQIFLKNAGYAVSSSKSSHVAGPPLNSDSPLIFENADSTSTPKEFKNMEDFRKHLKARIRRAKRRSLSVYPVQMSGMTSQQVYALPITSSDNRGRFIMRFMRTSFRSWRTSSARITSAHSLDIRSQSAEDNTKSCSQMNLNRRRKKKQIFRSLTLLSSREKVNARKERKATKTLAIVLGGSQIGFVLQ</sequence>
<comment type="similarity">
    <text evidence="10">Belongs to the G-protein coupled receptor 1 family.</text>
</comment>
<accession>A0AAV2TKR2</accession>
<keyword evidence="3 10" id="KW-0812">Transmembrane</keyword>
<comment type="subcellular location">
    <subcellularLocation>
        <location evidence="1">Cell membrane</location>
        <topology evidence="1">Multi-pass membrane protein</topology>
    </subcellularLocation>
</comment>
<evidence type="ECO:0000256" key="11">
    <source>
        <dbReference type="SAM" id="MobiDB-lite"/>
    </source>
</evidence>
<feature type="compositionally biased region" description="Polar residues" evidence="11">
    <location>
        <begin position="277"/>
        <end position="292"/>
    </location>
</feature>
<dbReference type="PANTHER" id="PTHR24248:SF125">
    <property type="entry name" value="DOPAMINE D2-LIKE RECEPTOR"/>
    <property type="match status" value="1"/>
</dbReference>
<keyword evidence="2" id="KW-1003">Cell membrane</keyword>
<dbReference type="SMART" id="SM01381">
    <property type="entry name" value="7TM_GPCR_Srsx"/>
    <property type="match status" value="1"/>
</dbReference>
<evidence type="ECO:0000256" key="10">
    <source>
        <dbReference type="RuleBase" id="RU000688"/>
    </source>
</evidence>
<feature type="transmembrane region" description="Helical" evidence="12">
    <location>
        <begin position="73"/>
        <end position="97"/>
    </location>
</feature>
<dbReference type="GO" id="GO:0001591">
    <property type="term" value="F:dopamine neurotransmitter receptor activity, coupled via Gi/Go"/>
    <property type="evidence" value="ECO:0007669"/>
    <property type="project" value="TreeGrafter"/>
</dbReference>
<evidence type="ECO:0000256" key="12">
    <source>
        <dbReference type="SAM" id="Phobius"/>
    </source>
</evidence>
<dbReference type="InterPro" id="IPR017452">
    <property type="entry name" value="GPCR_Rhodpsn_7TM"/>
</dbReference>
<feature type="region of interest" description="Disordered" evidence="11">
    <location>
        <begin position="261"/>
        <end position="292"/>
    </location>
</feature>
<feature type="transmembrane region" description="Helical" evidence="12">
    <location>
        <begin position="137"/>
        <end position="166"/>
    </location>
</feature>
<evidence type="ECO:0000313" key="15">
    <source>
        <dbReference type="Proteomes" id="UP001497525"/>
    </source>
</evidence>
<dbReference type="AlphaFoldDB" id="A0AAV2TKR2"/>
<evidence type="ECO:0000256" key="3">
    <source>
        <dbReference type="ARBA" id="ARBA00022692"/>
    </source>
</evidence>
<protein>
    <recommendedName>
        <fullName evidence="13">G-protein coupled receptors family 1 profile domain-containing protein</fullName>
    </recommendedName>
</protein>
<feature type="transmembrane region" description="Helical" evidence="12">
    <location>
        <begin position="187"/>
        <end position="208"/>
    </location>
</feature>
<organism evidence="14 15">
    <name type="scientific">Calicophoron daubneyi</name>
    <name type="common">Rumen fluke</name>
    <name type="synonym">Paramphistomum daubneyi</name>
    <dbReference type="NCBI Taxonomy" id="300641"/>
    <lineage>
        <taxon>Eukaryota</taxon>
        <taxon>Metazoa</taxon>
        <taxon>Spiralia</taxon>
        <taxon>Lophotrochozoa</taxon>
        <taxon>Platyhelminthes</taxon>
        <taxon>Trematoda</taxon>
        <taxon>Digenea</taxon>
        <taxon>Plagiorchiida</taxon>
        <taxon>Pronocephalata</taxon>
        <taxon>Paramphistomoidea</taxon>
        <taxon>Paramphistomidae</taxon>
        <taxon>Calicophoron</taxon>
    </lineage>
</organism>
<feature type="transmembrane region" description="Helical" evidence="12">
    <location>
        <begin position="109"/>
        <end position="131"/>
    </location>
</feature>